<name>A0A8J6LQU2_TENMO</name>
<feature type="region of interest" description="Disordered" evidence="1">
    <location>
        <begin position="88"/>
        <end position="113"/>
    </location>
</feature>
<organism evidence="2 3">
    <name type="scientific">Tenebrio molitor</name>
    <name type="common">Yellow mealworm beetle</name>
    <dbReference type="NCBI Taxonomy" id="7067"/>
    <lineage>
        <taxon>Eukaryota</taxon>
        <taxon>Metazoa</taxon>
        <taxon>Ecdysozoa</taxon>
        <taxon>Arthropoda</taxon>
        <taxon>Hexapoda</taxon>
        <taxon>Insecta</taxon>
        <taxon>Pterygota</taxon>
        <taxon>Neoptera</taxon>
        <taxon>Endopterygota</taxon>
        <taxon>Coleoptera</taxon>
        <taxon>Polyphaga</taxon>
        <taxon>Cucujiformia</taxon>
        <taxon>Tenebrionidae</taxon>
        <taxon>Tenebrio</taxon>
    </lineage>
</organism>
<comment type="caution">
    <text evidence="2">The sequence shown here is derived from an EMBL/GenBank/DDBJ whole genome shotgun (WGS) entry which is preliminary data.</text>
</comment>
<evidence type="ECO:0000313" key="3">
    <source>
        <dbReference type="Proteomes" id="UP000719412"/>
    </source>
</evidence>
<reference evidence="2" key="2">
    <citation type="submission" date="2021-08" db="EMBL/GenBank/DDBJ databases">
        <authorList>
            <person name="Eriksson T."/>
        </authorList>
    </citation>
    <scope>NUCLEOTIDE SEQUENCE</scope>
    <source>
        <strain evidence="2">Stoneville</strain>
        <tissue evidence="2">Whole head</tissue>
    </source>
</reference>
<evidence type="ECO:0000313" key="2">
    <source>
        <dbReference type="EMBL" id="KAH0822096.1"/>
    </source>
</evidence>
<sequence length="264" mass="29671">MGAKVSENSDIPDDVKEAAENLELGASSGKIQTDISNDMAGDPPPWQKSRKGGPTPHHLPSNLPAGFLQTLRSAEDPTGLLWENFFRLRPSPPPSYHKNKNQQKRSKIRRTQKVVRPDNCSIPVEVTLSPGRTTLGQKNGNRKEIYRVPPYPTGKPETKILPSLRGCGGASLVRWGRRPSDQGKNLSATRLRSEPLCTFSLRGPLIRARRRSIQDTRPYFWDPFTPSHWNCASTTHYHYFIPPATVVFLQKTSLRKARVSSARW</sequence>
<proteinExistence type="predicted"/>
<feature type="compositionally biased region" description="Basic residues" evidence="1">
    <location>
        <begin position="97"/>
        <end position="113"/>
    </location>
</feature>
<accession>A0A8J6LQU2</accession>
<feature type="region of interest" description="Disordered" evidence="1">
    <location>
        <begin position="1"/>
        <end position="61"/>
    </location>
</feature>
<protein>
    <submittedName>
        <fullName evidence="2">Uncharacterized protein</fullName>
    </submittedName>
</protein>
<keyword evidence="3" id="KW-1185">Reference proteome</keyword>
<reference evidence="2" key="1">
    <citation type="journal article" date="2020" name="J Insects Food Feed">
        <title>The yellow mealworm (Tenebrio molitor) genome: a resource for the emerging insects as food and feed industry.</title>
        <authorList>
            <person name="Eriksson T."/>
            <person name="Andere A."/>
            <person name="Kelstrup H."/>
            <person name="Emery V."/>
            <person name="Picard C."/>
        </authorList>
    </citation>
    <scope>NUCLEOTIDE SEQUENCE</scope>
    <source>
        <strain evidence="2">Stoneville</strain>
        <tissue evidence="2">Whole head</tissue>
    </source>
</reference>
<dbReference type="AlphaFoldDB" id="A0A8J6LQU2"/>
<dbReference type="EMBL" id="JABDTM020004359">
    <property type="protein sequence ID" value="KAH0822096.1"/>
    <property type="molecule type" value="Genomic_DNA"/>
</dbReference>
<gene>
    <name evidence="2" type="ORF">GEV33_000695</name>
</gene>
<evidence type="ECO:0000256" key="1">
    <source>
        <dbReference type="SAM" id="MobiDB-lite"/>
    </source>
</evidence>
<dbReference type="Proteomes" id="UP000719412">
    <property type="component" value="Unassembled WGS sequence"/>
</dbReference>